<evidence type="ECO:0008006" key="6">
    <source>
        <dbReference type="Google" id="ProtNLM"/>
    </source>
</evidence>
<dbReference type="InterPro" id="IPR017930">
    <property type="entry name" value="Myb_dom"/>
</dbReference>
<feature type="region of interest" description="Disordered" evidence="1">
    <location>
        <begin position="230"/>
        <end position="256"/>
    </location>
</feature>
<proteinExistence type="predicted"/>
<feature type="domain" description="HTH myb-type" evidence="3">
    <location>
        <begin position="174"/>
        <end position="226"/>
    </location>
</feature>
<comment type="caution">
    <text evidence="4">The sequence shown here is derived from an EMBL/GenBank/DDBJ whole genome shotgun (WGS) entry which is preliminary data.</text>
</comment>
<dbReference type="EMBL" id="JANBUM010000114">
    <property type="protein sequence ID" value="KAJ2784395.1"/>
    <property type="molecule type" value="Genomic_DNA"/>
</dbReference>
<evidence type="ECO:0000313" key="4">
    <source>
        <dbReference type="EMBL" id="KAJ2784395.1"/>
    </source>
</evidence>
<dbReference type="Pfam" id="PF13921">
    <property type="entry name" value="Myb_DNA-bind_6"/>
    <property type="match status" value="1"/>
</dbReference>
<evidence type="ECO:0000259" key="3">
    <source>
        <dbReference type="PROSITE" id="PS51294"/>
    </source>
</evidence>
<dbReference type="CDD" id="cd00167">
    <property type="entry name" value="SANT"/>
    <property type="match status" value="1"/>
</dbReference>
<keyword evidence="5" id="KW-1185">Reference proteome</keyword>
<dbReference type="AlphaFoldDB" id="A0A9W8HEM7"/>
<dbReference type="PROSITE" id="PS50090">
    <property type="entry name" value="MYB_LIKE"/>
    <property type="match status" value="1"/>
</dbReference>
<accession>A0A9W8HEM7</accession>
<feature type="compositionally biased region" description="Polar residues" evidence="1">
    <location>
        <begin position="239"/>
        <end position="249"/>
    </location>
</feature>
<protein>
    <recommendedName>
        <fullName evidence="6">Myb-like domain-containing protein</fullName>
    </recommendedName>
</protein>
<gene>
    <name evidence="4" type="ORF">GGI15_002261</name>
</gene>
<dbReference type="Proteomes" id="UP001140172">
    <property type="component" value="Unassembled WGS sequence"/>
</dbReference>
<evidence type="ECO:0000256" key="1">
    <source>
        <dbReference type="SAM" id="MobiDB-lite"/>
    </source>
</evidence>
<dbReference type="Gene3D" id="1.10.10.60">
    <property type="entry name" value="Homeodomain-like"/>
    <property type="match status" value="1"/>
</dbReference>
<evidence type="ECO:0000259" key="2">
    <source>
        <dbReference type="PROSITE" id="PS50090"/>
    </source>
</evidence>
<evidence type="ECO:0000313" key="5">
    <source>
        <dbReference type="Proteomes" id="UP001140172"/>
    </source>
</evidence>
<name>A0A9W8HEM7_9FUNG</name>
<dbReference type="InterPro" id="IPR001005">
    <property type="entry name" value="SANT/Myb"/>
</dbReference>
<sequence>MQIPLELVYRVGYAARKHYNTRTCRVNWEGVSKELRIPILGCLECFDARQAGISLRRLPESHEWPVEDIVALKQFTESNFQHMSVYDWELSGKYINIDHSDCIAKMWAVSKFQMTPMLFDEITEYRQAGLLWPTICHKTMCGCPPDILRVAYMSTNRSKIGKVKRPKAQFSISKHQHWTKEEDNRLVELLLQYDNKSDVDWNFISKTIGHSKNACRYRRILLRPRLKERQSADAEENLSDTPTSASSRTAGRGTPI</sequence>
<reference evidence="4" key="1">
    <citation type="submission" date="2022-07" db="EMBL/GenBank/DDBJ databases">
        <title>Phylogenomic reconstructions and comparative analyses of Kickxellomycotina fungi.</title>
        <authorList>
            <person name="Reynolds N.K."/>
            <person name="Stajich J.E."/>
            <person name="Barry K."/>
            <person name="Grigoriev I.V."/>
            <person name="Crous P."/>
            <person name="Smith M.E."/>
        </authorList>
    </citation>
    <scope>NUCLEOTIDE SEQUENCE</scope>
    <source>
        <strain evidence="4">BCRC 34489</strain>
    </source>
</reference>
<dbReference type="InterPro" id="IPR009057">
    <property type="entry name" value="Homeodomain-like_sf"/>
</dbReference>
<dbReference type="OrthoDB" id="2143914at2759"/>
<feature type="domain" description="Myb-like" evidence="2">
    <location>
        <begin position="178"/>
        <end position="218"/>
    </location>
</feature>
<dbReference type="SMART" id="SM00717">
    <property type="entry name" value="SANT"/>
    <property type="match status" value="1"/>
</dbReference>
<dbReference type="SUPFAM" id="SSF46689">
    <property type="entry name" value="Homeodomain-like"/>
    <property type="match status" value="1"/>
</dbReference>
<dbReference type="PROSITE" id="PS51294">
    <property type="entry name" value="HTH_MYB"/>
    <property type="match status" value="1"/>
</dbReference>
<organism evidence="4 5">
    <name type="scientific">Coemansia interrupta</name>
    <dbReference type="NCBI Taxonomy" id="1126814"/>
    <lineage>
        <taxon>Eukaryota</taxon>
        <taxon>Fungi</taxon>
        <taxon>Fungi incertae sedis</taxon>
        <taxon>Zoopagomycota</taxon>
        <taxon>Kickxellomycotina</taxon>
        <taxon>Kickxellomycetes</taxon>
        <taxon>Kickxellales</taxon>
        <taxon>Kickxellaceae</taxon>
        <taxon>Coemansia</taxon>
    </lineage>
</organism>